<evidence type="ECO:0000256" key="8">
    <source>
        <dbReference type="ARBA" id="ARBA00022989"/>
    </source>
</evidence>
<dbReference type="AlphaFoldDB" id="A0AB34JYK9"/>
<evidence type="ECO:0000313" key="14">
    <source>
        <dbReference type="Proteomes" id="UP001515480"/>
    </source>
</evidence>
<evidence type="ECO:0000256" key="2">
    <source>
        <dbReference type="ARBA" id="ARBA00010604"/>
    </source>
</evidence>
<comment type="similarity">
    <text evidence="2">Belongs to the SEC62 family.</text>
</comment>
<proteinExistence type="inferred from homology"/>
<evidence type="ECO:0000256" key="6">
    <source>
        <dbReference type="ARBA" id="ARBA00022824"/>
    </source>
</evidence>
<keyword evidence="14" id="KW-1185">Reference proteome</keyword>
<keyword evidence="6" id="KW-0256">Endoplasmic reticulum</keyword>
<organism evidence="13 14">
    <name type="scientific">Prymnesium parvum</name>
    <name type="common">Toxic golden alga</name>
    <dbReference type="NCBI Taxonomy" id="97485"/>
    <lineage>
        <taxon>Eukaryota</taxon>
        <taxon>Haptista</taxon>
        <taxon>Haptophyta</taxon>
        <taxon>Prymnesiophyceae</taxon>
        <taxon>Prymnesiales</taxon>
        <taxon>Prymnesiaceae</taxon>
        <taxon>Prymnesium</taxon>
    </lineage>
</organism>
<dbReference type="Proteomes" id="UP001515480">
    <property type="component" value="Unassembled WGS sequence"/>
</dbReference>
<gene>
    <name evidence="13" type="ORF">AB1Y20_014822</name>
</gene>
<feature type="transmembrane region" description="Helical" evidence="12">
    <location>
        <begin position="140"/>
        <end position="160"/>
    </location>
</feature>
<evidence type="ECO:0000256" key="7">
    <source>
        <dbReference type="ARBA" id="ARBA00022927"/>
    </source>
</evidence>
<evidence type="ECO:0000256" key="12">
    <source>
        <dbReference type="SAM" id="Phobius"/>
    </source>
</evidence>
<keyword evidence="9" id="KW-0811">Translocation</keyword>
<evidence type="ECO:0000256" key="4">
    <source>
        <dbReference type="ARBA" id="ARBA00022448"/>
    </source>
</evidence>
<feature type="region of interest" description="Disordered" evidence="11">
    <location>
        <begin position="327"/>
        <end position="359"/>
    </location>
</feature>
<evidence type="ECO:0000256" key="5">
    <source>
        <dbReference type="ARBA" id="ARBA00022692"/>
    </source>
</evidence>
<keyword evidence="10 12" id="KW-0472">Membrane</keyword>
<protein>
    <recommendedName>
        <fullName evidence="3">Translocation protein SEC62</fullName>
    </recommendedName>
</protein>
<evidence type="ECO:0000256" key="3">
    <source>
        <dbReference type="ARBA" id="ARBA00021257"/>
    </source>
</evidence>
<feature type="region of interest" description="Disordered" evidence="11">
    <location>
        <begin position="250"/>
        <end position="271"/>
    </location>
</feature>
<name>A0AB34JYK9_PRYPA</name>
<dbReference type="InterPro" id="IPR004728">
    <property type="entry name" value="Sec62"/>
</dbReference>
<evidence type="ECO:0000256" key="9">
    <source>
        <dbReference type="ARBA" id="ARBA00023010"/>
    </source>
</evidence>
<feature type="transmembrane region" description="Helical" evidence="12">
    <location>
        <begin position="281"/>
        <end position="300"/>
    </location>
</feature>
<keyword evidence="5 12" id="KW-0812">Transmembrane</keyword>
<evidence type="ECO:0000256" key="11">
    <source>
        <dbReference type="SAM" id="MobiDB-lite"/>
    </source>
</evidence>
<dbReference type="GO" id="GO:0005789">
    <property type="term" value="C:endoplasmic reticulum membrane"/>
    <property type="evidence" value="ECO:0007669"/>
    <property type="project" value="UniProtKB-SubCell"/>
</dbReference>
<dbReference type="PANTHER" id="PTHR12443">
    <property type="entry name" value="TRANSLOCATION PROTEIN SEC62"/>
    <property type="match status" value="1"/>
</dbReference>
<keyword evidence="7" id="KW-0653">Protein transport</keyword>
<keyword evidence="8 12" id="KW-1133">Transmembrane helix</keyword>
<dbReference type="GO" id="GO:0031204">
    <property type="term" value="P:post-translational protein targeting to membrane, translocation"/>
    <property type="evidence" value="ECO:0007669"/>
    <property type="project" value="TreeGrafter"/>
</dbReference>
<evidence type="ECO:0000256" key="1">
    <source>
        <dbReference type="ARBA" id="ARBA00004477"/>
    </source>
</evidence>
<keyword evidence="4" id="KW-0813">Transport</keyword>
<dbReference type="Pfam" id="PF03839">
    <property type="entry name" value="Sec62"/>
    <property type="match status" value="1"/>
</dbReference>
<evidence type="ECO:0000313" key="13">
    <source>
        <dbReference type="EMBL" id="KAL1526093.1"/>
    </source>
</evidence>
<evidence type="ECO:0000256" key="10">
    <source>
        <dbReference type="ARBA" id="ARBA00023136"/>
    </source>
</evidence>
<sequence>MVKERKLSSHKGARPGAPAPEAADSKLVAVADWLRNEKKSGLHTKEAVQYEKRVEYFKGSKLVDTLLGPKYKGKLASDTPVKSRAEAAKLAQELLRLGFFHRSQRVTHAHTRRWELELLNGPFEEDGLYTWVYEGSKTKLYLMCAGMLAAALGLCMIQIWPLWLKIGVWWCSVTFLTTFGILCVVRLVLFVLMWIVGFRGIWLFPNLFDDNQTFAGSFMPIFGKGDPVVVEEDSDEEYWEFQRKLKKKKSDSEKEKSEDEKKPKSKDKVEKKQEPTFQFGLINILLIFGIGAIFCFKLGLFDGDNVPDFVAKRDDLEYYFKTLAPPEQVNDTEKQSKRKKGEAEPDPFAAPKDEEKVRY</sequence>
<accession>A0AB34JYK9</accession>
<dbReference type="PANTHER" id="PTHR12443:SF9">
    <property type="entry name" value="TRANSLOCATION PROTEIN SEC62"/>
    <property type="match status" value="1"/>
</dbReference>
<feature type="transmembrane region" description="Helical" evidence="12">
    <location>
        <begin position="166"/>
        <end position="196"/>
    </location>
</feature>
<dbReference type="EMBL" id="JBGBPQ010000003">
    <property type="protein sequence ID" value="KAL1526093.1"/>
    <property type="molecule type" value="Genomic_DNA"/>
</dbReference>
<reference evidence="13 14" key="1">
    <citation type="journal article" date="2024" name="Science">
        <title>Giant polyketide synthase enzymes in the biosynthesis of giant marine polyether toxins.</title>
        <authorList>
            <person name="Fallon T.R."/>
            <person name="Shende V.V."/>
            <person name="Wierzbicki I.H."/>
            <person name="Pendleton A.L."/>
            <person name="Watervoot N.F."/>
            <person name="Auber R.P."/>
            <person name="Gonzalez D.J."/>
            <person name="Wisecaver J.H."/>
            <person name="Moore B.S."/>
        </authorList>
    </citation>
    <scope>NUCLEOTIDE SEQUENCE [LARGE SCALE GENOMIC DNA]</scope>
    <source>
        <strain evidence="13 14">12B1</strain>
    </source>
</reference>
<comment type="caution">
    <text evidence="13">The sequence shown here is derived from an EMBL/GenBank/DDBJ whole genome shotgun (WGS) entry which is preliminary data.</text>
</comment>
<feature type="region of interest" description="Disordered" evidence="11">
    <location>
        <begin position="1"/>
        <end position="23"/>
    </location>
</feature>
<comment type="subcellular location">
    <subcellularLocation>
        <location evidence="1">Endoplasmic reticulum membrane</location>
        <topology evidence="1">Multi-pass membrane protein</topology>
    </subcellularLocation>
</comment>